<feature type="domain" description="WYL" evidence="1">
    <location>
        <begin position="150"/>
        <end position="216"/>
    </location>
</feature>
<dbReference type="EMBL" id="JACHLJ010000002">
    <property type="protein sequence ID" value="MBB5772116.1"/>
    <property type="molecule type" value="Genomic_DNA"/>
</dbReference>
<organism evidence="3 4">
    <name type="scientific">Brevundimonas vesicularis</name>
    <name type="common">Pseudomonas vesicularis</name>
    <dbReference type="NCBI Taxonomy" id="41276"/>
    <lineage>
        <taxon>Bacteria</taxon>
        <taxon>Pseudomonadati</taxon>
        <taxon>Pseudomonadota</taxon>
        <taxon>Alphaproteobacteria</taxon>
        <taxon>Caulobacterales</taxon>
        <taxon>Caulobacteraceae</taxon>
        <taxon>Brevundimonas</taxon>
    </lineage>
</organism>
<evidence type="ECO:0000259" key="1">
    <source>
        <dbReference type="Pfam" id="PF13280"/>
    </source>
</evidence>
<dbReference type="RefSeq" id="WP_184279517.1">
    <property type="nucleotide sequence ID" value="NZ_JACHLJ010000002.1"/>
</dbReference>
<proteinExistence type="predicted"/>
<dbReference type="PROSITE" id="PS52050">
    <property type="entry name" value="WYL"/>
    <property type="match status" value="1"/>
</dbReference>
<dbReference type="InterPro" id="IPR057727">
    <property type="entry name" value="WCX_dom"/>
</dbReference>
<dbReference type="GO" id="GO:0003677">
    <property type="term" value="F:DNA binding"/>
    <property type="evidence" value="ECO:0007669"/>
    <property type="project" value="UniProtKB-KW"/>
</dbReference>
<evidence type="ECO:0000313" key="3">
    <source>
        <dbReference type="EMBL" id="MBB5772116.1"/>
    </source>
</evidence>
<dbReference type="Proteomes" id="UP000556201">
    <property type="component" value="Unassembled WGS sequence"/>
</dbReference>
<dbReference type="Pfam" id="PF25583">
    <property type="entry name" value="WCX"/>
    <property type="match status" value="1"/>
</dbReference>
<feature type="domain" description="WCX" evidence="2">
    <location>
        <begin position="245"/>
        <end position="321"/>
    </location>
</feature>
<accession>A0A7W9FVB2</accession>
<dbReference type="AlphaFoldDB" id="A0A7W9FVB2"/>
<gene>
    <name evidence="3" type="ORF">HNP47_002120</name>
</gene>
<keyword evidence="3" id="KW-0238">DNA-binding</keyword>
<name>A0A7W9FVB2_BREVE</name>
<reference evidence="3 4" key="1">
    <citation type="submission" date="2020-08" db="EMBL/GenBank/DDBJ databases">
        <title>Functional genomics of gut bacteria from endangered species of beetles.</title>
        <authorList>
            <person name="Carlos-Shanley C."/>
        </authorList>
    </citation>
    <scope>NUCLEOTIDE SEQUENCE [LARGE SCALE GENOMIC DNA]</scope>
    <source>
        <strain evidence="3 4">S00192</strain>
    </source>
</reference>
<evidence type="ECO:0000259" key="2">
    <source>
        <dbReference type="Pfam" id="PF25583"/>
    </source>
</evidence>
<dbReference type="InterPro" id="IPR026881">
    <property type="entry name" value="WYL_dom"/>
</dbReference>
<dbReference type="PANTHER" id="PTHR34580">
    <property type="match status" value="1"/>
</dbReference>
<dbReference type="Pfam" id="PF13280">
    <property type="entry name" value="WYL"/>
    <property type="match status" value="1"/>
</dbReference>
<dbReference type="InterPro" id="IPR051534">
    <property type="entry name" value="CBASS_pafABC_assoc_protein"/>
</dbReference>
<dbReference type="PANTHER" id="PTHR34580:SF1">
    <property type="entry name" value="PROTEIN PAFC"/>
    <property type="match status" value="1"/>
</dbReference>
<comment type="caution">
    <text evidence="3">The sequence shown here is derived from an EMBL/GenBank/DDBJ whole genome shotgun (WGS) entry which is preliminary data.</text>
</comment>
<protein>
    <submittedName>
        <fullName evidence="3">Putative DNA-binding transcriptional regulator YafY</fullName>
    </submittedName>
</protein>
<sequence>MRHEKATLVLELARRLAASAEGLSTEEMARDLGVCRRTAERMRDAVAQVFPQMELLQEGTSKRFRIPRGLDGFFQSPTTEELIELSRAVDSLRDNGHRNRATVLEGLDTKIRSALKAEQRRRITPDVDALARAELTGVRAGPQPVEDPDLLAGIRRALMGYSQVRFRYMGGSRPGSVRTLSPYGLLFERMNYLVGAEAGSDQPRNWRLDRIEAFEVLEIASEAPEDFSISDYASRSFGVYHDQLEEVRLRFTGDAVADAQRWRFHPGQTLSHQPDGSLIIAFQTGGMLELAWHLFTWRGDVEILSPERLRTVMLEELQHALSRHGSSATETVAKPRQA</sequence>
<evidence type="ECO:0000313" key="4">
    <source>
        <dbReference type="Proteomes" id="UP000556201"/>
    </source>
</evidence>